<evidence type="ECO:0000313" key="6">
    <source>
        <dbReference type="Proteomes" id="UP001271007"/>
    </source>
</evidence>
<gene>
    <name evidence="5" type="ORF">LTR09_012541</name>
</gene>
<dbReference type="EMBL" id="JAWDJX010000133">
    <property type="protein sequence ID" value="KAK3045932.1"/>
    <property type="molecule type" value="Genomic_DNA"/>
</dbReference>
<evidence type="ECO:0000256" key="2">
    <source>
        <dbReference type="ARBA" id="ARBA00022827"/>
    </source>
</evidence>
<dbReference type="InterPro" id="IPR050631">
    <property type="entry name" value="PheA/TfdB_FAD_monoxygenase"/>
</dbReference>
<dbReference type="PANTHER" id="PTHR43476">
    <property type="entry name" value="3-(3-HYDROXY-PHENYL)PROPIONATE/3-HYDROXYCINNAMIC ACID HYDROXYLASE"/>
    <property type="match status" value="1"/>
</dbReference>
<evidence type="ECO:0000313" key="5">
    <source>
        <dbReference type="EMBL" id="KAK3045932.1"/>
    </source>
</evidence>
<dbReference type="InterPro" id="IPR002938">
    <property type="entry name" value="FAD-bd"/>
</dbReference>
<reference evidence="5" key="1">
    <citation type="submission" date="2023-04" db="EMBL/GenBank/DDBJ databases">
        <title>Black Yeasts Isolated from many extreme environments.</title>
        <authorList>
            <person name="Coleine C."/>
            <person name="Stajich J.E."/>
            <person name="Selbmann L."/>
        </authorList>
    </citation>
    <scope>NUCLEOTIDE SEQUENCE</scope>
    <source>
        <strain evidence="5">CCFEE 5312</strain>
    </source>
</reference>
<dbReference type="Pfam" id="PF01494">
    <property type="entry name" value="FAD_binding_3"/>
    <property type="match status" value="1"/>
</dbReference>
<evidence type="ECO:0000256" key="1">
    <source>
        <dbReference type="ARBA" id="ARBA00022630"/>
    </source>
</evidence>
<dbReference type="SUPFAM" id="SSF51905">
    <property type="entry name" value="FAD/NAD(P)-binding domain"/>
    <property type="match status" value="1"/>
</dbReference>
<dbReference type="InterPro" id="IPR036188">
    <property type="entry name" value="FAD/NAD-bd_sf"/>
</dbReference>
<evidence type="ECO:0000256" key="3">
    <source>
        <dbReference type="ARBA" id="ARBA00023002"/>
    </source>
</evidence>
<dbReference type="GO" id="GO:0008688">
    <property type="term" value="F:3-(3-hydroxyphenyl)propionate hydroxylase activity"/>
    <property type="evidence" value="ECO:0007669"/>
    <property type="project" value="TreeGrafter"/>
</dbReference>
<keyword evidence="6" id="KW-1185">Reference proteome</keyword>
<keyword evidence="2" id="KW-0274">FAD</keyword>
<proteinExistence type="predicted"/>
<keyword evidence="1" id="KW-0285">Flavoprotein</keyword>
<name>A0AAJ0G6Z3_9PEZI</name>
<feature type="domain" description="FAD-binding" evidence="4">
    <location>
        <begin position="1"/>
        <end position="355"/>
    </location>
</feature>
<keyword evidence="3" id="KW-0560">Oxidoreductase</keyword>
<comment type="caution">
    <text evidence="5">The sequence shown here is derived from an EMBL/GenBank/DDBJ whole genome shotgun (WGS) entry which is preliminary data.</text>
</comment>
<accession>A0AAJ0G6Z3</accession>
<dbReference type="AlphaFoldDB" id="A0AAJ0G6Z3"/>
<protein>
    <recommendedName>
        <fullName evidence="4">FAD-binding domain-containing protein</fullName>
    </recommendedName>
</protein>
<dbReference type="Proteomes" id="UP001271007">
    <property type="component" value="Unassembled WGS sequence"/>
</dbReference>
<organism evidence="5 6">
    <name type="scientific">Extremus antarcticus</name>
    <dbReference type="NCBI Taxonomy" id="702011"/>
    <lineage>
        <taxon>Eukaryota</taxon>
        <taxon>Fungi</taxon>
        <taxon>Dikarya</taxon>
        <taxon>Ascomycota</taxon>
        <taxon>Pezizomycotina</taxon>
        <taxon>Dothideomycetes</taxon>
        <taxon>Dothideomycetidae</taxon>
        <taxon>Mycosphaerellales</taxon>
        <taxon>Extremaceae</taxon>
        <taxon>Extremus</taxon>
    </lineage>
</organism>
<dbReference type="GO" id="GO:0019622">
    <property type="term" value="P:3-(3-hydroxy)phenylpropionate catabolic process"/>
    <property type="evidence" value="ECO:0007669"/>
    <property type="project" value="TreeGrafter"/>
</dbReference>
<sequence>MLSAYLSRAKVHNVILEREKEVTTDPRGISLDEDGIRLVQGLGLYQHIFTDIGTYVTNLRFVSGVHHNLAKEPFMRIDTSSTGGYTGHVAIMSHKQPELEKSLRRNIDTSSFASLRSGCTLVAIRETEDWTYATYVGKDESKKEIRAKFLVGADGKTGFVRKNYLEPKGIRLLWAESTKYQETWVALNWKITLPTPKTHPAFPLWRLAYTPEQVYDLFFPPEFRFLCNPGRPAVCGRFGPASDMLWRFEFVVARDEDATEMARPEKIDEIVIPYLTHPGSRYGFSGSVRFPSDCIEVLRCRPFKFSARSCDRWALGRTTICGDAAHVFPPFGGQGIVSGFRDAVALSWRLAILCRTPGLNYEQVLEAWYLERKQQLEASLASTVKNGSRVNSKNPITILIRDWSLWLLQMIPPVRRWIESGPRANGRTRYKHSTGLPFLPDRGGGVMFSQTYCLPLGIEHSSRVAFTDDVVFTDQKQGLFQLVVLASGDLNELRRLKAELGSLRTICPWLDTDEATFFMQRRFVPAHLATGDAKLSNTYRTATAEEFERSPLCIGRPKVRDYKESDMWEGTKHKAFVILRPDRFVFAAVDTSEDLEAALAHLTSLFTK</sequence>
<dbReference type="GO" id="GO:0071949">
    <property type="term" value="F:FAD binding"/>
    <property type="evidence" value="ECO:0007669"/>
    <property type="project" value="InterPro"/>
</dbReference>
<dbReference type="Gene3D" id="3.50.50.60">
    <property type="entry name" value="FAD/NAD(P)-binding domain"/>
    <property type="match status" value="2"/>
</dbReference>
<dbReference type="PANTHER" id="PTHR43476:SF3">
    <property type="entry name" value="FAD-BINDING MONOOXYGENASE"/>
    <property type="match status" value="1"/>
</dbReference>
<evidence type="ECO:0000259" key="4">
    <source>
        <dbReference type="Pfam" id="PF01494"/>
    </source>
</evidence>